<sequence length="493" mass="55804">MLETLPCEILMLIADWLPPAHLRALSRVSSRVYSVLVPHIYRTITFHAASEWALNVLDVDSFFLHLGQSRSVGYLQHVRNLQIQAPFHLVRFNRCAYYNIFRAAGLPESPTILGASDEATAHQQFLDDVKDQLQLIFTHLKPNSLSTFEWRLGTYVPMGVLDQGGYLSRYQQRLARLSLITDDLLLHEPGDGRSLSSVIRFLRSFRGLQHLHLRLSNFPTSESRIQDAIKHHQTTFKSLVYHKRQLAPIGEDGLFEDDRDVSPVWIANLSTIVDLGQVTALALCVRPSAARRCLRPTAKHSQLRLLHLRFSGPERIHRDVQREIITFLHETRKPYSQDPRSRRGLVDEDISSNNNDYDRILNAYYDRSPLECMDFQEAVLESSAAIAEAEDFVSFAEWAFGPGGLPALQVLAFGDFSHGDRYRGQQFLMRRAYPVWDSDGKGLAGLTCDDTTRLPFRPADMADPSIWDGVSVDGARFLSACPGGGLMESPYEP</sequence>
<proteinExistence type="predicted"/>
<accession>A0A9W9V1E7</accession>
<dbReference type="OrthoDB" id="1720422at2759"/>
<name>A0A9W9V1E7_9EURO</name>
<evidence type="ECO:0000313" key="3">
    <source>
        <dbReference type="Proteomes" id="UP001147752"/>
    </source>
</evidence>
<evidence type="ECO:0000259" key="1">
    <source>
        <dbReference type="PROSITE" id="PS50181"/>
    </source>
</evidence>
<gene>
    <name evidence="2" type="ORF">N7517_008163</name>
</gene>
<dbReference type="InterPro" id="IPR036047">
    <property type="entry name" value="F-box-like_dom_sf"/>
</dbReference>
<reference evidence="2" key="1">
    <citation type="submission" date="2022-12" db="EMBL/GenBank/DDBJ databases">
        <authorList>
            <person name="Petersen C."/>
        </authorList>
    </citation>
    <scope>NUCLEOTIDE SEQUENCE</scope>
    <source>
        <strain evidence="2">IBT 3081</strain>
    </source>
</reference>
<dbReference type="Proteomes" id="UP001147752">
    <property type="component" value="Unassembled WGS sequence"/>
</dbReference>
<reference evidence="2" key="2">
    <citation type="journal article" date="2023" name="IMA Fungus">
        <title>Comparative genomic study of the Penicillium genus elucidates a diverse pangenome and 15 lateral gene transfer events.</title>
        <authorList>
            <person name="Petersen C."/>
            <person name="Sorensen T."/>
            <person name="Nielsen M.R."/>
            <person name="Sondergaard T.E."/>
            <person name="Sorensen J.L."/>
            <person name="Fitzpatrick D.A."/>
            <person name="Frisvad J.C."/>
            <person name="Nielsen K.L."/>
        </authorList>
    </citation>
    <scope>NUCLEOTIDE SEQUENCE</scope>
    <source>
        <strain evidence="2">IBT 3081</strain>
    </source>
</reference>
<comment type="caution">
    <text evidence="2">The sequence shown here is derived from an EMBL/GenBank/DDBJ whole genome shotgun (WGS) entry which is preliminary data.</text>
</comment>
<dbReference type="AlphaFoldDB" id="A0A9W9V1E7"/>
<keyword evidence="3" id="KW-1185">Reference proteome</keyword>
<dbReference type="SUPFAM" id="SSF81383">
    <property type="entry name" value="F-box domain"/>
    <property type="match status" value="1"/>
</dbReference>
<dbReference type="PROSITE" id="PS50181">
    <property type="entry name" value="FBOX"/>
    <property type="match status" value="1"/>
</dbReference>
<protein>
    <recommendedName>
        <fullName evidence="1">F-box domain-containing protein</fullName>
    </recommendedName>
</protein>
<evidence type="ECO:0000313" key="2">
    <source>
        <dbReference type="EMBL" id="KAJ5365277.1"/>
    </source>
</evidence>
<dbReference type="RefSeq" id="XP_056576744.1">
    <property type="nucleotide sequence ID" value="XM_056725893.1"/>
</dbReference>
<organism evidence="2 3">
    <name type="scientific">Penicillium concentricum</name>
    <dbReference type="NCBI Taxonomy" id="293559"/>
    <lineage>
        <taxon>Eukaryota</taxon>
        <taxon>Fungi</taxon>
        <taxon>Dikarya</taxon>
        <taxon>Ascomycota</taxon>
        <taxon>Pezizomycotina</taxon>
        <taxon>Eurotiomycetes</taxon>
        <taxon>Eurotiomycetidae</taxon>
        <taxon>Eurotiales</taxon>
        <taxon>Aspergillaceae</taxon>
        <taxon>Penicillium</taxon>
    </lineage>
</organism>
<feature type="domain" description="F-box" evidence="1">
    <location>
        <begin position="1"/>
        <end position="44"/>
    </location>
</feature>
<dbReference type="InterPro" id="IPR001810">
    <property type="entry name" value="F-box_dom"/>
</dbReference>
<dbReference type="Pfam" id="PF12937">
    <property type="entry name" value="F-box-like"/>
    <property type="match status" value="1"/>
</dbReference>
<dbReference type="GeneID" id="81465076"/>
<dbReference type="EMBL" id="JAPZBT010000003">
    <property type="protein sequence ID" value="KAJ5365277.1"/>
    <property type="molecule type" value="Genomic_DNA"/>
</dbReference>